<dbReference type="Proteomes" id="UP000193498">
    <property type="component" value="Unassembled WGS sequence"/>
</dbReference>
<reference evidence="3 4" key="1">
    <citation type="submission" date="2016-07" db="EMBL/GenBank/DDBJ databases">
        <title>Pervasive Adenine N6-methylation of Active Genes in Fungi.</title>
        <authorList>
            <consortium name="DOE Joint Genome Institute"/>
            <person name="Mondo S.J."/>
            <person name="Dannebaum R.O."/>
            <person name="Kuo R.C."/>
            <person name="Labutti K."/>
            <person name="Haridas S."/>
            <person name="Kuo A."/>
            <person name="Salamov A."/>
            <person name="Ahrendt S.R."/>
            <person name="Lipzen A."/>
            <person name="Sullivan W."/>
            <person name="Andreopoulos W.B."/>
            <person name="Clum A."/>
            <person name="Lindquist E."/>
            <person name="Daum C."/>
            <person name="Ramamoorthy G.K."/>
            <person name="Gryganskyi A."/>
            <person name="Culley D."/>
            <person name="Magnuson J.K."/>
            <person name="James T.Y."/>
            <person name="O'Malley M.A."/>
            <person name="Stajich J.E."/>
            <person name="Spatafora J.W."/>
            <person name="Visel A."/>
            <person name="Grigoriev I.V."/>
        </authorList>
    </citation>
    <scope>NUCLEOTIDE SEQUENCE [LARGE SCALE GENOMIC DNA]</scope>
    <source>
        <strain evidence="3 4">CBS 931.73</strain>
    </source>
</reference>
<accession>A0A1Y1Z6V9</accession>
<dbReference type="InterPro" id="IPR001849">
    <property type="entry name" value="PH_domain"/>
</dbReference>
<dbReference type="InParanoid" id="A0A1Y1Z6V9"/>
<dbReference type="Gene3D" id="2.30.29.30">
    <property type="entry name" value="Pleckstrin-homology domain (PH domain)/Phosphotyrosine-binding domain (PTB)"/>
    <property type="match status" value="1"/>
</dbReference>
<proteinExistence type="predicted"/>
<feature type="compositionally biased region" description="Pro residues" evidence="1">
    <location>
        <begin position="355"/>
        <end position="369"/>
    </location>
</feature>
<sequence>MAAPVSIITNPLALGELKAHHYANDDCIIHPIDDVDQTINDKFLPKQHLLSFDYVHELEFMRDSLSRILQQQKIETNRKSTTKRNEADIFTENTEISKTNDMSLGCPQMSSRVLHLLKGLETCLEKAYEPEKQSKLKYLSAVFSQVSGAPIPVNGGSFIKKDKATVITTLPLLRGSLSVSLTADSTQMTFQKAASLALLASWACRYNSTFLTHHIWKRRYFILTQFRLLRFKNCSPTTSCESALVIMPDTEVEILDRFSNRRSILQITTPSCKENTQSWHLQFESEQELQLWFTTIKSNISNFGYQNQLAGNRTSCLYSIPESKPEVDLHRRISTKSAPPHSRFRSKSYSWRSLPPQPPVPQYSPPAPPFTHKESCEGRARSQSTCSVLQRKHLGWEP</sequence>
<dbReference type="CDD" id="cd00821">
    <property type="entry name" value="PH"/>
    <property type="match status" value="1"/>
</dbReference>
<dbReference type="OrthoDB" id="185175at2759"/>
<dbReference type="EMBL" id="MCFE01000021">
    <property type="protein sequence ID" value="ORY05864.1"/>
    <property type="molecule type" value="Genomic_DNA"/>
</dbReference>
<name>A0A1Y1Z6V9_9FUNG</name>
<organism evidence="3 4">
    <name type="scientific">Basidiobolus meristosporus CBS 931.73</name>
    <dbReference type="NCBI Taxonomy" id="1314790"/>
    <lineage>
        <taxon>Eukaryota</taxon>
        <taxon>Fungi</taxon>
        <taxon>Fungi incertae sedis</taxon>
        <taxon>Zoopagomycota</taxon>
        <taxon>Entomophthoromycotina</taxon>
        <taxon>Basidiobolomycetes</taxon>
        <taxon>Basidiobolales</taxon>
        <taxon>Basidiobolaceae</taxon>
        <taxon>Basidiobolus</taxon>
    </lineage>
</organism>
<evidence type="ECO:0000259" key="2">
    <source>
        <dbReference type="PROSITE" id="PS50003"/>
    </source>
</evidence>
<comment type="caution">
    <text evidence="3">The sequence shown here is derived from an EMBL/GenBank/DDBJ whole genome shotgun (WGS) entry which is preliminary data.</text>
</comment>
<dbReference type="Pfam" id="PF00169">
    <property type="entry name" value="PH"/>
    <property type="match status" value="1"/>
</dbReference>
<dbReference type="SUPFAM" id="SSF50729">
    <property type="entry name" value="PH domain-like"/>
    <property type="match status" value="1"/>
</dbReference>
<dbReference type="AlphaFoldDB" id="A0A1Y1Z6V9"/>
<evidence type="ECO:0000256" key="1">
    <source>
        <dbReference type="SAM" id="MobiDB-lite"/>
    </source>
</evidence>
<feature type="domain" description="PH" evidence="2">
    <location>
        <begin position="196"/>
        <end position="301"/>
    </location>
</feature>
<protein>
    <recommendedName>
        <fullName evidence="2">PH domain-containing protein</fullName>
    </recommendedName>
</protein>
<evidence type="ECO:0000313" key="3">
    <source>
        <dbReference type="EMBL" id="ORY05864.1"/>
    </source>
</evidence>
<gene>
    <name evidence="3" type="ORF">K493DRAFT_296266</name>
</gene>
<evidence type="ECO:0000313" key="4">
    <source>
        <dbReference type="Proteomes" id="UP000193498"/>
    </source>
</evidence>
<feature type="region of interest" description="Disordered" evidence="1">
    <location>
        <begin position="328"/>
        <end position="398"/>
    </location>
</feature>
<dbReference type="PROSITE" id="PS50003">
    <property type="entry name" value="PH_DOMAIN"/>
    <property type="match status" value="1"/>
</dbReference>
<feature type="compositionally biased region" description="Basic and acidic residues" evidence="1">
    <location>
        <begin position="371"/>
        <end position="380"/>
    </location>
</feature>
<dbReference type="InterPro" id="IPR011993">
    <property type="entry name" value="PH-like_dom_sf"/>
</dbReference>
<keyword evidence="4" id="KW-1185">Reference proteome</keyword>
<dbReference type="SMART" id="SM00233">
    <property type="entry name" value="PH"/>
    <property type="match status" value="1"/>
</dbReference>